<name>E1B2Q6_CALCM</name>
<evidence type="ECO:0000256" key="6">
    <source>
        <dbReference type="ARBA" id="ARBA00022692"/>
    </source>
</evidence>
<accession>E1B2Q6</accession>
<dbReference type="EC" id="7.1.1.2" evidence="11"/>
<dbReference type="GO" id="GO:0005743">
    <property type="term" value="C:mitochondrial inner membrane"/>
    <property type="evidence" value="ECO:0007669"/>
    <property type="project" value="UniProtKB-SubCell"/>
</dbReference>
<protein>
    <recommendedName>
        <fullName evidence="4 11">NADH-ubiquinone oxidoreductase chain 1</fullName>
        <ecNumber evidence="11">7.1.1.2</ecNumber>
    </recommendedName>
</protein>
<evidence type="ECO:0000256" key="9">
    <source>
        <dbReference type="ARBA" id="ARBA00023136"/>
    </source>
</evidence>
<feature type="transmembrane region" description="Helical" evidence="12">
    <location>
        <begin position="241"/>
        <end position="257"/>
    </location>
</feature>
<dbReference type="Pfam" id="PF00146">
    <property type="entry name" value="NADHdh"/>
    <property type="match status" value="1"/>
</dbReference>
<dbReference type="InterPro" id="IPR018086">
    <property type="entry name" value="NADH_UbQ_OxRdtase_su1_CS"/>
</dbReference>
<dbReference type="PANTHER" id="PTHR11432">
    <property type="entry name" value="NADH DEHYDROGENASE SUBUNIT 1"/>
    <property type="match status" value="1"/>
</dbReference>
<comment type="subcellular location">
    <subcellularLocation>
        <location evidence="10">Mitochondrion inner membrane</location>
        <topology evidence="10">Multi-pass membrane protein</topology>
    </subcellularLocation>
    <subcellularLocation>
        <location evidence="2">Mitochondrion membrane</location>
        <topology evidence="2">Multi-pass membrane protein</topology>
    </subcellularLocation>
</comment>
<keyword evidence="10" id="KW-0520">NAD</keyword>
<feature type="transmembrane region" description="Helical" evidence="12">
    <location>
        <begin position="130"/>
        <end position="149"/>
    </location>
</feature>
<keyword evidence="6 10" id="KW-0812">Transmembrane</keyword>
<feature type="transmembrane region" description="Helical" evidence="12">
    <location>
        <begin position="269"/>
        <end position="291"/>
    </location>
</feature>
<comment type="function">
    <text evidence="1">Core subunit of the mitochondrial membrane respiratory chain NADH dehydrogenase (Complex I) that is believed to belong to the minimal assembly required for catalysis. Complex I functions in the transfer of electrons from NADH to the respiratory chain. The immediate electron acceptor for the enzyme is believed to be ubiquinone.</text>
</comment>
<dbReference type="GO" id="GO:0003954">
    <property type="term" value="F:NADH dehydrogenase activity"/>
    <property type="evidence" value="ECO:0007669"/>
    <property type="project" value="TreeGrafter"/>
</dbReference>
<keyword evidence="8 11" id="KW-0830">Ubiquinone</keyword>
<keyword evidence="7 12" id="KW-1133">Transmembrane helix</keyword>
<keyword evidence="5" id="KW-0813">Transport</keyword>
<dbReference type="PROSITE" id="PS00667">
    <property type="entry name" value="COMPLEX1_ND1_1"/>
    <property type="match status" value="1"/>
</dbReference>
<reference evidence="13" key="1">
    <citation type="journal article" date="2012" name="Mar. Biotechnol.">
        <title>Genomic Resources for Sea Lice: Analysis of ESTs and Mitochondrial Genomes.</title>
        <authorList>
            <person name="Yasuike M."/>
            <person name="Leong J."/>
            <person name="Jantzen S.G."/>
            <person name="von Schalburg K.R."/>
            <person name="Nilsen F."/>
            <person name="Jones S.R."/>
            <person name="Koop B.F."/>
        </authorList>
    </citation>
    <scope>NUCLEOTIDE SEQUENCE</scope>
</reference>
<evidence type="ECO:0000313" key="13">
    <source>
        <dbReference type="EMBL" id="ADM67903.1"/>
    </source>
</evidence>
<feature type="transmembrane region" description="Helical" evidence="12">
    <location>
        <begin position="63"/>
        <end position="81"/>
    </location>
</feature>
<evidence type="ECO:0000256" key="2">
    <source>
        <dbReference type="ARBA" id="ARBA00004225"/>
    </source>
</evidence>
<gene>
    <name evidence="13" type="primary">nad1</name>
</gene>
<comment type="catalytic activity">
    <reaction evidence="11">
        <text>a ubiquinone + NADH + 5 H(+)(in) = a ubiquinol + NAD(+) + 4 H(+)(out)</text>
        <dbReference type="Rhea" id="RHEA:29091"/>
        <dbReference type="Rhea" id="RHEA-COMP:9565"/>
        <dbReference type="Rhea" id="RHEA-COMP:9566"/>
        <dbReference type="ChEBI" id="CHEBI:15378"/>
        <dbReference type="ChEBI" id="CHEBI:16389"/>
        <dbReference type="ChEBI" id="CHEBI:17976"/>
        <dbReference type="ChEBI" id="CHEBI:57540"/>
        <dbReference type="ChEBI" id="CHEBI:57945"/>
        <dbReference type="EC" id="7.1.1.2"/>
    </reaction>
</comment>
<sequence>MISIPVLLNVAFLTLLERKIISYSQLRKGPNKVSFLGILQPFPDAIKLFLKEIGIYGSVNSNIFILSPMLGLGIAMMLWNLCPLKYAFMIWSVSWIGLLAVMGMSVYPLFLMGWSSNCIYSFIGGVRGVAQVISYEVVFTILIFMIMMLSSEVSLLSSMKFNSYFIIYLLSPLIIMLWFMSGLAETNRSPFDFSEGEGELVSGFNTEYGGSSFAMIFMAEYASILLLSTLFSLVMFSSDSIMFYLISSMGCFIWVWSRVTYPRCRYDLLMMMCWKSLMPSVLLSIMGLMMLMMNI</sequence>
<feature type="transmembrane region" description="Helical" evidence="12">
    <location>
        <begin position="88"/>
        <end position="110"/>
    </location>
</feature>
<evidence type="ECO:0000256" key="10">
    <source>
        <dbReference type="RuleBase" id="RU000471"/>
    </source>
</evidence>
<organism evidence="13">
    <name type="scientific">Caligus clemensi</name>
    <name type="common">Sea louse</name>
    <dbReference type="NCBI Taxonomy" id="344056"/>
    <lineage>
        <taxon>Eukaryota</taxon>
        <taxon>Metazoa</taxon>
        <taxon>Ecdysozoa</taxon>
        <taxon>Arthropoda</taxon>
        <taxon>Crustacea</taxon>
        <taxon>Multicrustacea</taxon>
        <taxon>Hexanauplia</taxon>
        <taxon>Copepoda</taxon>
        <taxon>Siphonostomatoida</taxon>
        <taxon>Caligidae</taxon>
        <taxon>Caligus</taxon>
    </lineage>
</organism>
<keyword evidence="11 13" id="KW-0496">Mitochondrion</keyword>
<dbReference type="EMBL" id="HQ157566">
    <property type="protein sequence ID" value="ADM67903.1"/>
    <property type="molecule type" value="Genomic_DNA"/>
</dbReference>
<geneLocation type="mitochondrion" evidence="13"/>
<evidence type="ECO:0000256" key="1">
    <source>
        <dbReference type="ARBA" id="ARBA00003257"/>
    </source>
</evidence>
<evidence type="ECO:0000256" key="8">
    <source>
        <dbReference type="ARBA" id="ARBA00023075"/>
    </source>
</evidence>
<evidence type="ECO:0000256" key="7">
    <source>
        <dbReference type="ARBA" id="ARBA00022989"/>
    </source>
</evidence>
<dbReference type="InterPro" id="IPR001694">
    <property type="entry name" value="NADH_UbQ_OxRdtase_su1/FPO"/>
</dbReference>
<proteinExistence type="inferred from homology"/>
<dbReference type="PANTHER" id="PTHR11432:SF3">
    <property type="entry name" value="NADH-UBIQUINONE OXIDOREDUCTASE CHAIN 1"/>
    <property type="match status" value="1"/>
</dbReference>
<evidence type="ECO:0000256" key="4">
    <source>
        <dbReference type="ARBA" id="ARBA00021009"/>
    </source>
</evidence>
<evidence type="ECO:0000256" key="5">
    <source>
        <dbReference type="ARBA" id="ARBA00022448"/>
    </source>
</evidence>
<keyword evidence="9 12" id="KW-0472">Membrane</keyword>
<evidence type="ECO:0000256" key="12">
    <source>
        <dbReference type="SAM" id="Phobius"/>
    </source>
</evidence>
<feature type="transmembrane region" description="Helical" evidence="12">
    <location>
        <begin position="213"/>
        <end position="234"/>
    </location>
</feature>
<evidence type="ECO:0000256" key="3">
    <source>
        <dbReference type="ARBA" id="ARBA00010535"/>
    </source>
</evidence>
<dbReference type="GO" id="GO:0008137">
    <property type="term" value="F:NADH dehydrogenase (ubiquinone) activity"/>
    <property type="evidence" value="ECO:0007669"/>
    <property type="project" value="UniProtKB-EC"/>
</dbReference>
<comment type="similarity">
    <text evidence="3 10">Belongs to the complex I subunit 1 family.</text>
</comment>
<dbReference type="AlphaFoldDB" id="E1B2Q6"/>
<evidence type="ECO:0000256" key="11">
    <source>
        <dbReference type="RuleBase" id="RU000473"/>
    </source>
</evidence>
<feature type="transmembrane region" description="Helical" evidence="12">
    <location>
        <begin position="161"/>
        <end position="180"/>
    </location>
</feature>
<dbReference type="PROSITE" id="PS00668">
    <property type="entry name" value="COMPLEX1_ND1_2"/>
    <property type="match status" value="1"/>
</dbReference>
<dbReference type="GO" id="GO:0009060">
    <property type="term" value="P:aerobic respiration"/>
    <property type="evidence" value="ECO:0007669"/>
    <property type="project" value="TreeGrafter"/>
</dbReference>